<dbReference type="GeneID" id="28901668"/>
<sequence>MAHPAPSSDVKEGSAAQGRASRTASFSNASEDSQTAAEYITNQLRLEADAREALPYAFDTCTKPLGPLRQSIFSCLTCNPPLSQDSQSYSPAGVCYSCSISCHGEHELVELFCKRNFVCDCGTTRIPATSPCSLRLNSATGTKGGVHSEEPAAANVYNKNFKNRFCGCGEEYDAEKERGTMFQCLGLGSEKEGGCGEDWWHPECVLGLERQKPATKEMPADEATTGDAEIKSEIKNEANEANAEGDEDDAPLPPGFPAEDDFESFICYKCVESNPWIKRYAGMAGFLGPVFKKDSPVVKDEPGQEQQSADVKASSSSSEGQAATADEAVSKKRKAEDQDPEVDSQSAKKPKNTTDDQSENQPKHNPEISSSTCRYQQLPAAPTGTLSLFVKEDFRDQFCRCKDCFPQLAKFPQLLEEEDSYEPPLSESGDGGNGSAGTGSLLDRGEAALSNMDRVRAIEGVMVYNHLKDKVKSFLQPFAESGQAVGAEDIKKYFEKLRGDTEAIKAAGGAARSSSSRDGGDHDPDGEQQGGRKQQSGY</sequence>
<feature type="region of interest" description="Disordered" evidence="5">
    <location>
        <begin position="297"/>
        <end position="374"/>
    </location>
</feature>
<dbReference type="InterPro" id="IPR003126">
    <property type="entry name" value="Znf_UBR"/>
</dbReference>
<dbReference type="InterPro" id="IPR040204">
    <property type="entry name" value="UBR7"/>
</dbReference>
<dbReference type="EMBL" id="KV407465">
    <property type="protein sequence ID" value="KZF19620.1"/>
    <property type="molecule type" value="Genomic_DNA"/>
</dbReference>
<dbReference type="AlphaFoldDB" id="A0A164ZWH6"/>
<dbReference type="RefSeq" id="XP_018185175.1">
    <property type="nucleotide sequence ID" value="XM_018336531.1"/>
</dbReference>
<organism evidence="7 8">
    <name type="scientific">Xylona heveae (strain CBS 132557 / TC161)</name>
    <dbReference type="NCBI Taxonomy" id="1328760"/>
    <lineage>
        <taxon>Eukaryota</taxon>
        <taxon>Fungi</taxon>
        <taxon>Dikarya</taxon>
        <taxon>Ascomycota</taxon>
        <taxon>Pezizomycotina</taxon>
        <taxon>Xylonomycetes</taxon>
        <taxon>Xylonales</taxon>
        <taxon>Xylonaceae</taxon>
        <taxon>Xylona</taxon>
    </lineage>
</organism>
<feature type="compositionally biased region" description="Basic and acidic residues" evidence="5">
    <location>
        <begin position="328"/>
        <end position="337"/>
    </location>
</feature>
<evidence type="ECO:0000313" key="8">
    <source>
        <dbReference type="Proteomes" id="UP000076632"/>
    </source>
</evidence>
<dbReference type="Pfam" id="PF02207">
    <property type="entry name" value="zf-UBR"/>
    <property type="match status" value="1"/>
</dbReference>
<evidence type="ECO:0000256" key="2">
    <source>
        <dbReference type="ARBA" id="ARBA00022771"/>
    </source>
</evidence>
<gene>
    <name evidence="7" type="ORF">L228DRAFT_37209</name>
</gene>
<dbReference type="GO" id="GO:0008270">
    <property type="term" value="F:zinc ion binding"/>
    <property type="evidence" value="ECO:0007669"/>
    <property type="project" value="UniProtKB-KW"/>
</dbReference>
<keyword evidence="3" id="KW-0862">Zinc</keyword>
<dbReference type="Proteomes" id="UP000076632">
    <property type="component" value="Unassembled WGS sequence"/>
</dbReference>
<dbReference type="InterPro" id="IPR047506">
    <property type="entry name" value="UBR7-like_UBR-box"/>
</dbReference>
<evidence type="ECO:0000313" key="7">
    <source>
        <dbReference type="EMBL" id="KZF19620.1"/>
    </source>
</evidence>
<reference evidence="7 8" key="1">
    <citation type="journal article" date="2016" name="Fungal Biol.">
        <title>The genome of Xylona heveae provides a window into fungal endophytism.</title>
        <authorList>
            <person name="Gazis R."/>
            <person name="Kuo A."/>
            <person name="Riley R."/>
            <person name="LaButti K."/>
            <person name="Lipzen A."/>
            <person name="Lin J."/>
            <person name="Amirebrahimi M."/>
            <person name="Hesse C.N."/>
            <person name="Spatafora J.W."/>
            <person name="Henrissat B."/>
            <person name="Hainaut M."/>
            <person name="Grigoriev I.V."/>
            <person name="Hibbett D.S."/>
        </authorList>
    </citation>
    <scope>NUCLEOTIDE SEQUENCE [LARGE SCALE GENOMIC DNA]</scope>
    <source>
        <strain evidence="7 8">TC161</strain>
    </source>
</reference>
<dbReference type="PANTHER" id="PTHR13513:SF9">
    <property type="entry name" value="E3 UBIQUITIN-PROTEIN LIGASE UBR7-RELATED"/>
    <property type="match status" value="1"/>
</dbReference>
<evidence type="ECO:0000259" key="6">
    <source>
        <dbReference type="PROSITE" id="PS51157"/>
    </source>
</evidence>
<evidence type="ECO:0000256" key="1">
    <source>
        <dbReference type="ARBA" id="ARBA00022723"/>
    </source>
</evidence>
<evidence type="ECO:0000256" key="5">
    <source>
        <dbReference type="SAM" id="MobiDB-lite"/>
    </source>
</evidence>
<keyword evidence="1" id="KW-0479">Metal-binding</keyword>
<feature type="region of interest" description="Disordered" evidence="5">
    <location>
        <begin position="1"/>
        <end position="30"/>
    </location>
</feature>
<feature type="region of interest" description="Disordered" evidence="5">
    <location>
        <begin position="418"/>
        <end position="442"/>
    </location>
</feature>
<dbReference type="STRING" id="1328760.A0A164ZWH6"/>
<keyword evidence="8" id="KW-1185">Reference proteome</keyword>
<name>A0A164ZWH6_XYLHT</name>
<dbReference type="OrthoDB" id="10262564at2759"/>
<feature type="region of interest" description="Disordered" evidence="5">
    <location>
        <begin position="505"/>
        <end position="538"/>
    </location>
</feature>
<feature type="domain" description="UBR-type" evidence="6">
    <location>
        <begin position="59"/>
        <end position="137"/>
    </location>
</feature>
<feature type="compositionally biased region" description="Low complexity" evidence="5">
    <location>
        <begin position="506"/>
        <end position="517"/>
    </location>
</feature>
<feature type="compositionally biased region" description="Polar residues" evidence="5">
    <location>
        <begin position="20"/>
        <end position="30"/>
    </location>
</feature>
<proteinExistence type="predicted"/>
<dbReference type="InParanoid" id="A0A164ZWH6"/>
<dbReference type="OMA" id="GAMVYNH"/>
<dbReference type="PANTHER" id="PTHR13513">
    <property type="entry name" value="E3 UBIQUITIN-PROTEIN LIGASE UBR7"/>
    <property type="match status" value="1"/>
</dbReference>
<dbReference type="CDD" id="cd19677">
    <property type="entry name" value="UBR-box_UBR7"/>
    <property type="match status" value="1"/>
</dbReference>
<dbReference type="PROSITE" id="PS51157">
    <property type="entry name" value="ZF_UBR"/>
    <property type="match status" value="1"/>
</dbReference>
<feature type="zinc finger region" description="UBR-type" evidence="4">
    <location>
        <begin position="59"/>
        <end position="137"/>
    </location>
</feature>
<accession>A0A164ZWH6</accession>
<keyword evidence="2" id="KW-0863">Zinc-finger</keyword>
<evidence type="ECO:0000256" key="3">
    <source>
        <dbReference type="ARBA" id="ARBA00022833"/>
    </source>
</evidence>
<dbReference type="GO" id="GO:0005737">
    <property type="term" value="C:cytoplasm"/>
    <property type="evidence" value="ECO:0007669"/>
    <property type="project" value="TreeGrafter"/>
</dbReference>
<dbReference type="GO" id="GO:0061630">
    <property type="term" value="F:ubiquitin protein ligase activity"/>
    <property type="evidence" value="ECO:0007669"/>
    <property type="project" value="InterPro"/>
</dbReference>
<evidence type="ECO:0000256" key="4">
    <source>
        <dbReference type="PROSITE-ProRule" id="PRU00508"/>
    </source>
</evidence>
<dbReference type="SMART" id="SM00396">
    <property type="entry name" value="ZnF_UBR1"/>
    <property type="match status" value="1"/>
</dbReference>
<protein>
    <recommendedName>
        <fullName evidence="6">UBR-type domain-containing protein</fullName>
    </recommendedName>
</protein>